<organism evidence="1 2">
    <name type="scientific">Lepeophtheirus salmonis</name>
    <name type="common">Salmon louse</name>
    <name type="synonym">Caligus salmonis</name>
    <dbReference type="NCBI Taxonomy" id="72036"/>
    <lineage>
        <taxon>Eukaryota</taxon>
        <taxon>Metazoa</taxon>
        <taxon>Ecdysozoa</taxon>
        <taxon>Arthropoda</taxon>
        <taxon>Crustacea</taxon>
        <taxon>Multicrustacea</taxon>
        <taxon>Hexanauplia</taxon>
        <taxon>Copepoda</taxon>
        <taxon>Siphonostomatoida</taxon>
        <taxon>Caligidae</taxon>
        <taxon>Lepeophtheirus</taxon>
    </lineage>
</organism>
<proteinExistence type="predicted"/>
<gene>
    <name evidence="1" type="ORF">LSAA_2011</name>
</gene>
<accession>A0A7R8CDI0</accession>
<dbReference type="EMBL" id="HG994580">
    <property type="protein sequence ID" value="CAF2777102.1"/>
    <property type="molecule type" value="Genomic_DNA"/>
</dbReference>
<name>A0A7R8CDI0_LEPSM</name>
<sequence length="198" mass="22721">MYYEKETILDLGLINQHTSNQSHFRRWIEWNIIITIGMMNLSFMENSSGTILPRQTSLRHFYSIQGISTLLSFLISFILLFGFGINFSYYRGTYRNNLFATESMIIIVCFSSAIQDLVILLTLERLQLLIHGHNAVSWSLSSVLHLIAGLSLVIQLSQTCYFTSFCTMKIIGGIFEVLLGGIYVMKTYLILRKDDSFD</sequence>
<evidence type="ECO:0000313" key="1">
    <source>
        <dbReference type="EMBL" id="CAF2777102.1"/>
    </source>
</evidence>
<protein>
    <submittedName>
        <fullName evidence="1">(salmon louse) hypothetical protein</fullName>
    </submittedName>
</protein>
<dbReference type="AlphaFoldDB" id="A0A7R8CDI0"/>
<keyword evidence="2" id="KW-1185">Reference proteome</keyword>
<dbReference type="Proteomes" id="UP000675881">
    <property type="component" value="Chromosome 1"/>
</dbReference>
<evidence type="ECO:0000313" key="2">
    <source>
        <dbReference type="Proteomes" id="UP000675881"/>
    </source>
</evidence>
<reference evidence="1" key="1">
    <citation type="submission" date="2021-02" db="EMBL/GenBank/DDBJ databases">
        <authorList>
            <person name="Bekaert M."/>
        </authorList>
    </citation>
    <scope>NUCLEOTIDE SEQUENCE</scope>
    <source>
        <strain evidence="1">IoA-00</strain>
    </source>
</reference>